<evidence type="ECO:0000256" key="1">
    <source>
        <dbReference type="ARBA" id="ARBA00008007"/>
    </source>
</evidence>
<reference evidence="4" key="1">
    <citation type="submission" date="2017-09" db="EMBL/GenBank/DDBJ databases">
        <title>Depth-based differentiation of microbial function through sediment-hosted aquifers and enrichment of novel symbionts in the deep terrestrial subsurface.</title>
        <authorList>
            <person name="Probst A.J."/>
            <person name="Ladd B."/>
            <person name="Jarett J.K."/>
            <person name="Geller-Mcgrath D.E."/>
            <person name="Sieber C.M.K."/>
            <person name="Emerson J.B."/>
            <person name="Anantharaman K."/>
            <person name="Thomas B.C."/>
            <person name="Malmstrom R."/>
            <person name="Stieglmeier M."/>
            <person name="Klingl A."/>
            <person name="Woyke T."/>
            <person name="Ryan C.M."/>
            <person name="Banfield J.F."/>
        </authorList>
    </citation>
    <scope>NUCLEOTIDE SEQUENCE [LARGE SCALE GENOMIC DNA]</scope>
</reference>
<feature type="domain" description="Phosphoribosyltransferase" evidence="2">
    <location>
        <begin position="154"/>
        <end position="238"/>
    </location>
</feature>
<dbReference type="CDD" id="cd06223">
    <property type="entry name" value="PRTases_typeI"/>
    <property type="match status" value="1"/>
</dbReference>
<dbReference type="EMBL" id="PEUS01000025">
    <property type="protein sequence ID" value="PIV14029.1"/>
    <property type="molecule type" value="Genomic_DNA"/>
</dbReference>
<dbReference type="Proteomes" id="UP000228816">
    <property type="component" value="Unassembled WGS sequence"/>
</dbReference>
<dbReference type="SUPFAM" id="SSF53271">
    <property type="entry name" value="PRTase-like"/>
    <property type="match status" value="1"/>
</dbReference>
<comment type="caution">
    <text evidence="3">The sequence shown here is derived from an EMBL/GenBank/DDBJ whole genome shotgun (WGS) entry which is preliminary data.</text>
</comment>
<proteinExistence type="inferred from homology"/>
<gene>
    <name evidence="3" type="ORF">COS44_01215</name>
</gene>
<name>A0A2M7BZ69_9BACT</name>
<evidence type="ECO:0000313" key="3">
    <source>
        <dbReference type="EMBL" id="PIV14029.1"/>
    </source>
</evidence>
<evidence type="ECO:0000259" key="2">
    <source>
        <dbReference type="Pfam" id="PF00156"/>
    </source>
</evidence>
<organism evidence="3 4">
    <name type="scientific">bacterium (Candidatus Gribaldobacteria) CG03_land_8_20_14_0_80_36_40</name>
    <dbReference type="NCBI Taxonomy" id="2014271"/>
    <lineage>
        <taxon>Bacteria</taxon>
        <taxon>Candidatus Gribaldobacteria</taxon>
    </lineage>
</organism>
<comment type="similarity">
    <text evidence="1">Belongs to the ComF/GntX family.</text>
</comment>
<dbReference type="Gene3D" id="3.40.50.2020">
    <property type="match status" value="1"/>
</dbReference>
<evidence type="ECO:0000313" key="4">
    <source>
        <dbReference type="Proteomes" id="UP000228816"/>
    </source>
</evidence>
<sequence>MKEIFLQMKIKILDILFPAICLNCQKEGTWICQNCLSLIEILEYQYCPFCQERVFACLSGSQEKGTCKKHRGKNLNGLFFAASYKNPLVKKLIKRFKYSPLLKELAPSLSSLIITHFISSGNKIIFNDQEASLFIPVPLSPAKKRWRGFNQSEEIAKELSKFLKIPYQVNNLIKIKKTQLQVELSREEREKNIKGAFMVKNPKEIQGKRIFLVDDVFTSGATMEECARVLKKAGAKQVWGIAVAREESD</sequence>
<accession>A0A2M7BZ69</accession>
<dbReference type="InterPro" id="IPR000836">
    <property type="entry name" value="PRTase_dom"/>
</dbReference>
<protein>
    <recommendedName>
        <fullName evidence="2">Phosphoribosyltransferase domain-containing protein</fullName>
    </recommendedName>
</protein>
<dbReference type="PANTHER" id="PTHR47505">
    <property type="entry name" value="DNA UTILIZATION PROTEIN YHGH"/>
    <property type="match status" value="1"/>
</dbReference>
<dbReference type="AlphaFoldDB" id="A0A2M7BZ69"/>
<dbReference type="PANTHER" id="PTHR47505:SF1">
    <property type="entry name" value="DNA UTILIZATION PROTEIN YHGH"/>
    <property type="match status" value="1"/>
</dbReference>
<dbReference type="Pfam" id="PF00156">
    <property type="entry name" value="Pribosyltran"/>
    <property type="match status" value="1"/>
</dbReference>
<dbReference type="InterPro" id="IPR029057">
    <property type="entry name" value="PRTase-like"/>
</dbReference>
<dbReference type="InterPro" id="IPR051910">
    <property type="entry name" value="ComF/GntX_DNA_util-trans"/>
</dbReference>